<keyword evidence="1" id="KW-0966">Cell projection</keyword>
<accession>A0A556PS03</accession>
<dbReference type="InterPro" id="IPR013367">
    <property type="entry name" value="Flagellar_put"/>
</dbReference>
<dbReference type="OrthoDB" id="165650at2"/>
<dbReference type="Pfam" id="PF12611">
    <property type="entry name" value="Flagellar_put"/>
    <property type="match status" value="1"/>
</dbReference>
<reference evidence="1 2" key="1">
    <citation type="submission" date="2019-07" db="EMBL/GenBank/DDBJ databases">
        <title>Allobacillus sp. nov. SKP isolated from shrimp paste of Euphausiacea.</title>
        <authorList>
            <person name="Kanchanasin P."/>
            <person name="Tanasupawat S."/>
            <person name="Shi W."/>
            <person name="Wu L."/>
            <person name="Ma J."/>
        </authorList>
    </citation>
    <scope>NUCLEOTIDE SEQUENCE [LARGE SCALE GENOMIC DNA]</scope>
    <source>
        <strain evidence="1 2">SKP4-8</strain>
    </source>
</reference>
<evidence type="ECO:0000313" key="1">
    <source>
        <dbReference type="EMBL" id="TSJ67154.1"/>
    </source>
</evidence>
<dbReference type="RefSeq" id="WP_144087743.1">
    <property type="nucleotide sequence ID" value="NZ_VMHE01000002.1"/>
</dbReference>
<keyword evidence="1" id="KW-0282">Flagellum</keyword>
<proteinExistence type="predicted"/>
<organism evidence="1 2">
    <name type="scientific">Allobacillus salarius</name>
    <dbReference type="NCBI Taxonomy" id="1955272"/>
    <lineage>
        <taxon>Bacteria</taxon>
        <taxon>Bacillati</taxon>
        <taxon>Bacillota</taxon>
        <taxon>Bacilli</taxon>
        <taxon>Bacillales</taxon>
        <taxon>Bacillaceae</taxon>
        <taxon>Allobacillus</taxon>
    </lineage>
</organism>
<dbReference type="NCBIfam" id="TIGR02530">
    <property type="entry name" value="flg_new"/>
    <property type="match status" value="1"/>
</dbReference>
<dbReference type="Proteomes" id="UP000316425">
    <property type="component" value="Unassembled WGS sequence"/>
</dbReference>
<dbReference type="EMBL" id="VMHE01000002">
    <property type="protein sequence ID" value="TSJ67154.1"/>
    <property type="molecule type" value="Genomic_DNA"/>
</dbReference>
<gene>
    <name evidence="1" type="ORF">FPQ13_02555</name>
</gene>
<keyword evidence="1" id="KW-0969">Cilium</keyword>
<evidence type="ECO:0000313" key="2">
    <source>
        <dbReference type="Proteomes" id="UP000316425"/>
    </source>
</evidence>
<dbReference type="AlphaFoldDB" id="A0A556PS03"/>
<sequence length="125" mass="14120">MANSRINTIHYPTIPPQSKQVQQKKAVQQSFQSILENQTAELKVSKHAQKRLNERNIHITPSQWNEIHEKMLDAKQKGVTDSVIVMKEAVLVASTKNHTIITALDQNNEADQLITNINGTIIMPD</sequence>
<keyword evidence="2" id="KW-1185">Reference proteome</keyword>
<name>A0A556PS03_9BACI</name>
<protein>
    <submittedName>
        <fullName evidence="1">Flagellar protein</fullName>
    </submittedName>
</protein>
<comment type="caution">
    <text evidence="1">The sequence shown here is derived from an EMBL/GenBank/DDBJ whole genome shotgun (WGS) entry which is preliminary data.</text>
</comment>